<dbReference type="InterPro" id="IPR011032">
    <property type="entry name" value="GroES-like_sf"/>
</dbReference>
<evidence type="ECO:0000313" key="3">
    <source>
        <dbReference type="EMBL" id="KAK7480726.1"/>
    </source>
</evidence>
<evidence type="ECO:0000259" key="2">
    <source>
        <dbReference type="SMART" id="SM00829"/>
    </source>
</evidence>
<dbReference type="AlphaFoldDB" id="A0ABD0K046"/>
<dbReference type="Gene3D" id="3.40.50.720">
    <property type="entry name" value="NAD(P)-binding Rossmann-like Domain"/>
    <property type="match status" value="1"/>
</dbReference>
<keyword evidence="1" id="KW-0521">NADP</keyword>
<dbReference type="PANTHER" id="PTHR44154">
    <property type="entry name" value="QUINONE OXIDOREDUCTASE"/>
    <property type="match status" value="1"/>
</dbReference>
<accession>A0ABD0K046</accession>
<dbReference type="PANTHER" id="PTHR44154:SF1">
    <property type="entry name" value="QUINONE OXIDOREDUCTASE"/>
    <property type="match status" value="1"/>
</dbReference>
<feature type="non-terminal residue" evidence="3">
    <location>
        <position position="580"/>
    </location>
</feature>
<dbReference type="InterPro" id="IPR020843">
    <property type="entry name" value="ER"/>
</dbReference>
<proteinExistence type="predicted"/>
<reference evidence="3 4" key="1">
    <citation type="journal article" date="2023" name="Sci. Data">
        <title>Genome assembly of the Korean intertidal mud-creeper Batillaria attramentaria.</title>
        <authorList>
            <person name="Patra A.K."/>
            <person name="Ho P.T."/>
            <person name="Jun S."/>
            <person name="Lee S.J."/>
            <person name="Kim Y."/>
            <person name="Won Y.J."/>
        </authorList>
    </citation>
    <scope>NUCLEOTIDE SEQUENCE [LARGE SCALE GENOMIC DNA]</scope>
    <source>
        <strain evidence="3">Wonlab-2016</strain>
    </source>
</reference>
<sequence>MKAVRVHEFGGWEVFQYETNVLKPTSIGDTQILMKASAIGINPSDQEIASGNFIFQPKLPWIPGDDAAGVVEAVGKHVTRFKTGDRVYCTGTVSGAYAEYVVSEERQTGHLGSKLTFTQGAALGSPYTTAYRAVIHTAKLRAGETVLIHGASGAAATGGGVDVVIEMATGINLQRDLDVIAMRGRIVLVGAGPETTISPLSVLVKEARILGINMFETTEADWREMTAFFEAGMETGWVRPVVAKEYPLAKVGQALKDMQEKSGSLGNYVMTVIFVLHPIHETMKAVRIHKFGGLEVFQYDTGVPKPSVGDTQVLLKASAVGINPVDWYIASGNFPIKPPLPWIPGWDAAGVVEAVGKKVTKFKKGDRVYCAGSVSGSYAEYVVSEERQTGHLGKLSFAQGAAIGVPYNTAYRAVVHKAKVRAGETVLIHGASGAVGNAGVQLCKALGARVFGTAGTDKGLDLVKANGAVATFNHREKGYEDKIKAASDGGVDVVIEMAGNVNLQRDLDLVAKRGRIVIVGGVGDITINAGSFLMSETTVQGITLYEAGEADWREMTAFYEAGIETGWVKPVVAKEYPLAQ</sequence>
<protein>
    <recommendedName>
        <fullName evidence="2">Enoyl reductase (ER) domain-containing protein</fullName>
    </recommendedName>
</protein>
<dbReference type="FunFam" id="3.40.50.720:FF:000244">
    <property type="entry name" value="quinone oxidoreductase"/>
    <property type="match status" value="1"/>
</dbReference>
<dbReference type="EMBL" id="JACVVK020000275">
    <property type="protein sequence ID" value="KAK7480726.1"/>
    <property type="molecule type" value="Genomic_DNA"/>
</dbReference>
<dbReference type="Proteomes" id="UP001519460">
    <property type="component" value="Unassembled WGS sequence"/>
</dbReference>
<dbReference type="SUPFAM" id="SSF50129">
    <property type="entry name" value="GroES-like"/>
    <property type="match status" value="2"/>
</dbReference>
<dbReference type="Pfam" id="PF00107">
    <property type="entry name" value="ADH_zinc_N"/>
    <property type="match status" value="2"/>
</dbReference>
<comment type="caution">
    <text evidence="3">The sequence shown here is derived from an EMBL/GenBank/DDBJ whole genome shotgun (WGS) entry which is preliminary data.</text>
</comment>
<dbReference type="SMART" id="SM00829">
    <property type="entry name" value="PKS_ER"/>
    <property type="match status" value="2"/>
</dbReference>
<keyword evidence="4" id="KW-1185">Reference proteome</keyword>
<dbReference type="InterPro" id="IPR013149">
    <property type="entry name" value="ADH-like_C"/>
</dbReference>
<evidence type="ECO:0000256" key="1">
    <source>
        <dbReference type="ARBA" id="ARBA00022857"/>
    </source>
</evidence>
<evidence type="ECO:0000313" key="4">
    <source>
        <dbReference type="Proteomes" id="UP001519460"/>
    </source>
</evidence>
<dbReference type="InterPro" id="IPR051603">
    <property type="entry name" value="Zinc-ADH_QOR/CCCR"/>
</dbReference>
<feature type="domain" description="Enoyl reductase (ER)" evidence="2">
    <location>
        <begin position="10"/>
        <end position="270"/>
    </location>
</feature>
<name>A0ABD0K046_9CAEN</name>
<dbReference type="SUPFAM" id="SSF51735">
    <property type="entry name" value="NAD(P)-binding Rossmann-fold domains"/>
    <property type="match status" value="2"/>
</dbReference>
<organism evidence="3 4">
    <name type="scientific">Batillaria attramentaria</name>
    <dbReference type="NCBI Taxonomy" id="370345"/>
    <lineage>
        <taxon>Eukaryota</taxon>
        <taxon>Metazoa</taxon>
        <taxon>Spiralia</taxon>
        <taxon>Lophotrochozoa</taxon>
        <taxon>Mollusca</taxon>
        <taxon>Gastropoda</taxon>
        <taxon>Caenogastropoda</taxon>
        <taxon>Sorbeoconcha</taxon>
        <taxon>Cerithioidea</taxon>
        <taxon>Batillariidae</taxon>
        <taxon>Batillaria</taxon>
    </lineage>
</organism>
<dbReference type="InterPro" id="IPR013154">
    <property type="entry name" value="ADH-like_N"/>
</dbReference>
<dbReference type="Gene3D" id="3.90.180.10">
    <property type="entry name" value="Medium-chain alcohol dehydrogenases, catalytic domain"/>
    <property type="match status" value="3"/>
</dbReference>
<dbReference type="Pfam" id="PF08240">
    <property type="entry name" value="ADH_N"/>
    <property type="match status" value="2"/>
</dbReference>
<gene>
    <name evidence="3" type="ORF">BaRGS_00027987</name>
</gene>
<dbReference type="CDD" id="cd08253">
    <property type="entry name" value="zeta_crystallin"/>
    <property type="match status" value="1"/>
</dbReference>
<dbReference type="InterPro" id="IPR036291">
    <property type="entry name" value="NAD(P)-bd_dom_sf"/>
</dbReference>
<feature type="domain" description="Enoyl reductase (ER)" evidence="2">
    <location>
        <begin position="292"/>
        <end position="578"/>
    </location>
</feature>